<evidence type="ECO:0000313" key="3">
    <source>
        <dbReference type="EMBL" id="KAF7197287.1"/>
    </source>
</evidence>
<keyword evidence="2" id="KW-0472">Membrane</keyword>
<evidence type="ECO:0000256" key="1">
    <source>
        <dbReference type="SAM" id="MobiDB-lite"/>
    </source>
</evidence>
<dbReference type="InterPro" id="IPR011008">
    <property type="entry name" value="Dimeric_a/b-barrel"/>
</dbReference>
<reference evidence="3" key="1">
    <citation type="submission" date="2020-04" db="EMBL/GenBank/DDBJ databases">
        <title>Draft genome resource of the tomato pathogen Pseudocercospora fuligena.</title>
        <authorList>
            <person name="Zaccaron A."/>
        </authorList>
    </citation>
    <scope>NUCLEOTIDE SEQUENCE</scope>
    <source>
        <strain evidence="3">PF001</strain>
    </source>
</reference>
<name>A0A8H6RUT1_9PEZI</name>
<dbReference type="Proteomes" id="UP000660729">
    <property type="component" value="Unassembled WGS sequence"/>
</dbReference>
<keyword evidence="3" id="KW-0503">Monooxygenase</keyword>
<dbReference type="GO" id="GO:0004497">
    <property type="term" value="F:monooxygenase activity"/>
    <property type="evidence" value="ECO:0007669"/>
    <property type="project" value="UniProtKB-KW"/>
</dbReference>
<keyword evidence="2" id="KW-0812">Transmembrane</keyword>
<feature type="compositionally biased region" description="Basic and acidic residues" evidence="1">
    <location>
        <begin position="281"/>
        <end position="294"/>
    </location>
</feature>
<feature type="region of interest" description="Disordered" evidence="1">
    <location>
        <begin position="274"/>
        <end position="294"/>
    </location>
</feature>
<keyword evidence="2" id="KW-1133">Transmembrane helix</keyword>
<dbReference type="Pfam" id="PF13826">
    <property type="entry name" value="Monooxy_af470-like"/>
    <property type="match status" value="1"/>
</dbReference>
<gene>
    <name evidence="3" type="ORF">HII31_01398</name>
</gene>
<dbReference type="EMBL" id="JABCIY010000017">
    <property type="protein sequence ID" value="KAF7197287.1"/>
    <property type="molecule type" value="Genomic_DNA"/>
</dbReference>
<feature type="transmembrane region" description="Helical" evidence="2">
    <location>
        <begin position="42"/>
        <end position="60"/>
    </location>
</feature>
<dbReference type="OrthoDB" id="3202396at2759"/>
<protein>
    <submittedName>
        <fullName evidence="3">Monooxygenase</fullName>
    </submittedName>
</protein>
<comment type="caution">
    <text evidence="3">The sequence shown here is derived from an EMBL/GenBank/DDBJ whole genome shotgun (WGS) entry which is preliminary data.</text>
</comment>
<keyword evidence="3" id="KW-0560">Oxidoreductase</keyword>
<organism evidence="3 4">
    <name type="scientific">Pseudocercospora fuligena</name>
    <dbReference type="NCBI Taxonomy" id="685502"/>
    <lineage>
        <taxon>Eukaryota</taxon>
        <taxon>Fungi</taxon>
        <taxon>Dikarya</taxon>
        <taxon>Ascomycota</taxon>
        <taxon>Pezizomycotina</taxon>
        <taxon>Dothideomycetes</taxon>
        <taxon>Dothideomycetidae</taxon>
        <taxon>Mycosphaerellales</taxon>
        <taxon>Mycosphaerellaceae</taxon>
        <taxon>Pseudocercospora</taxon>
    </lineage>
</organism>
<keyword evidence="4" id="KW-1185">Reference proteome</keyword>
<dbReference type="SUPFAM" id="SSF54909">
    <property type="entry name" value="Dimeric alpha+beta barrel"/>
    <property type="match status" value="1"/>
</dbReference>
<dbReference type="InterPro" id="IPR025444">
    <property type="entry name" value="Monooxy_af470"/>
</dbReference>
<evidence type="ECO:0000256" key="2">
    <source>
        <dbReference type="SAM" id="Phobius"/>
    </source>
</evidence>
<dbReference type="AlphaFoldDB" id="A0A8H6RUT1"/>
<sequence length="294" mass="33110">MSRSGQGFIGLLPTQPKRPRASFFGPAGASSMLRDQFEIKTWLALGAIFQGLAFVLFGLWSLLPALAYLLYSLADTYLIILGWKSNPYMKDNIQKKFSAQIPDELGNYGNQPANSDIVVFLIGTRSNHPLGILAPGFKQSGDFMQSIVSALETHAEEFGFLGMTSWLNGSDRTTKSELMQVCYFRSIEELHAFAHSNHHREAWNWWNKTIKEHSHLSIWHETYHVPAKHWENIYINSHPGGVTSTTYKITDKETGEPRWASPVIDASKGLLKTSAGRMSRSKGEEHEKYGVDPY</sequence>
<evidence type="ECO:0000313" key="4">
    <source>
        <dbReference type="Proteomes" id="UP000660729"/>
    </source>
</evidence>
<accession>A0A8H6RUT1</accession>
<proteinExistence type="predicted"/>